<reference evidence="1 2" key="1">
    <citation type="submission" date="2024-02" db="EMBL/GenBank/DDBJ databases">
        <title>De novo assembly and annotation of 12 fungi associated with fruit tree decline syndrome in Ontario, Canada.</title>
        <authorList>
            <person name="Sulman M."/>
            <person name="Ellouze W."/>
            <person name="Ilyukhin E."/>
        </authorList>
    </citation>
    <scope>NUCLEOTIDE SEQUENCE [LARGE SCALE GENOMIC DNA]</scope>
    <source>
        <strain evidence="1 2">M42-189</strain>
    </source>
</reference>
<sequence>MNSRYPSWEQAPLHGQKDFFMLLRQRADTFQVATQVQFSNLQDNVPPDSKCLLQFQLPTKDTQNTLGTQPIFNVYQVAREAGVPAMWNTYEPAVIAVKNGTVPVFGQVNGTLEAQQRTWNETAGLVEIGATDCNGTLTWQMGMAYDGGAEVNYWDFLGVDPPLNPVQGLRVITGC</sequence>
<name>A0ABR3RKY6_9PLEO</name>
<accession>A0ABR3RKY6</accession>
<dbReference type="Proteomes" id="UP001521785">
    <property type="component" value="Unassembled WGS sequence"/>
</dbReference>
<evidence type="ECO:0000313" key="2">
    <source>
        <dbReference type="Proteomes" id="UP001521785"/>
    </source>
</evidence>
<dbReference type="EMBL" id="JAKJXO020000005">
    <property type="protein sequence ID" value="KAL1605106.1"/>
    <property type="molecule type" value="Genomic_DNA"/>
</dbReference>
<organism evidence="1 2">
    <name type="scientific">Paraconiothyrium brasiliense</name>
    <dbReference type="NCBI Taxonomy" id="300254"/>
    <lineage>
        <taxon>Eukaryota</taxon>
        <taxon>Fungi</taxon>
        <taxon>Dikarya</taxon>
        <taxon>Ascomycota</taxon>
        <taxon>Pezizomycotina</taxon>
        <taxon>Dothideomycetes</taxon>
        <taxon>Pleosporomycetidae</taxon>
        <taxon>Pleosporales</taxon>
        <taxon>Massarineae</taxon>
        <taxon>Didymosphaeriaceae</taxon>
        <taxon>Paraconiothyrium</taxon>
    </lineage>
</organism>
<protein>
    <submittedName>
        <fullName evidence="1">Uncharacterized protein</fullName>
    </submittedName>
</protein>
<keyword evidence="2" id="KW-1185">Reference proteome</keyword>
<gene>
    <name evidence="1" type="ORF">SLS60_004649</name>
</gene>
<proteinExistence type="predicted"/>
<evidence type="ECO:0000313" key="1">
    <source>
        <dbReference type="EMBL" id="KAL1605106.1"/>
    </source>
</evidence>
<comment type="caution">
    <text evidence="1">The sequence shown here is derived from an EMBL/GenBank/DDBJ whole genome shotgun (WGS) entry which is preliminary data.</text>
</comment>